<dbReference type="STRING" id="1246581.A0A2H9TMS5"/>
<dbReference type="GO" id="GO:0015937">
    <property type="term" value="P:coenzyme A biosynthetic process"/>
    <property type="evidence" value="ECO:0007669"/>
    <property type="project" value="TreeGrafter"/>
</dbReference>
<protein>
    <recommendedName>
        <fullName evidence="1">Cytidyltransferase-like domain-containing protein</fullName>
    </recommendedName>
</protein>
<accession>A0A2H9TMS5</accession>
<dbReference type="Proteomes" id="UP000240830">
    <property type="component" value="Unassembled WGS sequence"/>
</dbReference>
<dbReference type="Gene3D" id="3.40.50.620">
    <property type="entry name" value="HUPs"/>
    <property type="match status" value="1"/>
</dbReference>
<dbReference type="Pfam" id="PF01467">
    <property type="entry name" value="CTP_transf_like"/>
    <property type="match status" value="1"/>
</dbReference>
<evidence type="ECO:0000259" key="1">
    <source>
        <dbReference type="Pfam" id="PF01467"/>
    </source>
</evidence>
<gene>
    <name evidence="2" type="ORF">PSACC_01147</name>
</gene>
<proteinExistence type="predicted"/>
<sequence>MTEDIIMTLDVVEELVSNSHKQLVLVVANVGKCDNLATPYAFLKETYQQLTNAMLTIRKPSLDVQVLLPPRYCHSDGLNITLPSLSSPPQTLREYRTSQYPVVAIGGTFDHLHAGHKLMLSVAALLATERIVVGITDEGDMLKQKHFKERIESWAKRAQNVQTFLSAFAPSHITIETVKLTDPYGPTTIIKGINALVVSHETIDGGRASMTLIPQIIV</sequence>
<dbReference type="OrthoDB" id="330671at2759"/>
<dbReference type="SUPFAM" id="SSF52374">
    <property type="entry name" value="Nucleotidylyl transferase"/>
    <property type="match status" value="1"/>
</dbReference>
<dbReference type="PANTHER" id="PTHR10695">
    <property type="entry name" value="DEPHOSPHO-COA KINASE-RELATED"/>
    <property type="match status" value="1"/>
</dbReference>
<name>A0A2H9TMS5_9FUNG</name>
<feature type="domain" description="Cytidyltransferase-like" evidence="1">
    <location>
        <begin position="105"/>
        <end position="201"/>
    </location>
</feature>
<keyword evidence="3" id="KW-1185">Reference proteome</keyword>
<dbReference type="InterPro" id="IPR004821">
    <property type="entry name" value="Cyt_trans-like"/>
</dbReference>
<reference evidence="2 3" key="1">
    <citation type="submission" date="2016-10" db="EMBL/GenBank/DDBJ databases">
        <title>The genome of Paramicrosporidium saccamoebae is the missing link in understanding Cryptomycota and Microsporidia evolution.</title>
        <authorList>
            <person name="Quandt C.A."/>
            <person name="Beaudet D."/>
            <person name="Corsaro D."/>
            <person name="Michel R."/>
            <person name="Corradi N."/>
            <person name="James T."/>
        </authorList>
    </citation>
    <scope>NUCLEOTIDE SEQUENCE [LARGE SCALE GENOMIC DNA]</scope>
    <source>
        <strain evidence="2 3">KSL3</strain>
    </source>
</reference>
<dbReference type="GO" id="GO:0004140">
    <property type="term" value="F:dephospho-CoA kinase activity"/>
    <property type="evidence" value="ECO:0007669"/>
    <property type="project" value="TreeGrafter"/>
</dbReference>
<evidence type="ECO:0000313" key="2">
    <source>
        <dbReference type="EMBL" id="PJF19036.1"/>
    </source>
</evidence>
<dbReference type="EMBL" id="MTSL01000085">
    <property type="protein sequence ID" value="PJF19036.1"/>
    <property type="molecule type" value="Genomic_DNA"/>
</dbReference>
<dbReference type="PANTHER" id="PTHR10695:SF46">
    <property type="entry name" value="BIFUNCTIONAL COENZYME A SYNTHASE-RELATED"/>
    <property type="match status" value="1"/>
</dbReference>
<comment type="caution">
    <text evidence="2">The sequence shown here is derived from an EMBL/GenBank/DDBJ whole genome shotgun (WGS) entry which is preliminary data.</text>
</comment>
<dbReference type="AlphaFoldDB" id="A0A2H9TMS5"/>
<organism evidence="2 3">
    <name type="scientific">Paramicrosporidium saccamoebae</name>
    <dbReference type="NCBI Taxonomy" id="1246581"/>
    <lineage>
        <taxon>Eukaryota</taxon>
        <taxon>Fungi</taxon>
        <taxon>Fungi incertae sedis</taxon>
        <taxon>Cryptomycota</taxon>
        <taxon>Cryptomycota incertae sedis</taxon>
        <taxon>Paramicrosporidium</taxon>
    </lineage>
</organism>
<dbReference type="InterPro" id="IPR014729">
    <property type="entry name" value="Rossmann-like_a/b/a_fold"/>
</dbReference>
<evidence type="ECO:0000313" key="3">
    <source>
        <dbReference type="Proteomes" id="UP000240830"/>
    </source>
</evidence>